<dbReference type="EMBL" id="BAAALT010000149">
    <property type="protein sequence ID" value="GAA1817455.1"/>
    <property type="molecule type" value="Genomic_DNA"/>
</dbReference>
<dbReference type="RefSeq" id="WP_344135122.1">
    <property type="nucleotide sequence ID" value="NZ_BAAALT010000149.1"/>
</dbReference>
<dbReference type="InterPro" id="IPR050490">
    <property type="entry name" value="Bact_solute-bd_prot1"/>
</dbReference>
<gene>
    <name evidence="4" type="ORF">GCM10009682_42820</name>
</gene>
<dbReference type="Gene3D" id="3.40.190.10">
    <property type="entry name" value="Periplasmic binding protein-like II"/>
    <property type="match status" value="2"/>
</dbReference>
<dbReference type="Pfam" id="PF13416">
    <property type="entry name" value="SBP_bac_8"/>
    <property type="match status" value="1"/>
</dbReference>
<comment type="similarity">
    <text evidence="1">Belongs to the bacterial solute-binding protein 1 family.</text>
</comment>
<evidence type="ECO:0000313" key="5">
    <source>
        <dbReference type="Proteomes" id="UP001500218"/>
    </source>
</evidence>
<feature type="signal peptide" evidence="3">
    <location>
        <begin position="1"/>
        <end position="24"/>
    </location>
</feature>
<proteinExistence type="inferred from homology"/>
<feature type="chain" id="PRO_5046846781" evidence="3">
    <location>
        <begin position="25"/>
        <end position="422"/>
    </location>
</feature>
<dbReference type="PANTHER" id="PTHR43649:SF29">
    <property type="entry name" value="OSMOPROTECTIVE COMPOUNDS-BINDING PROTEIN GGTB"/>
    <property type="match status" value="1"/>
</dbReference>
<protein>
    <submittedName>
        <fullName evidence="4">ABC transporter substrate-binding protein</fullName>
    </submittedName>
</protein>
<keyword evidence="3" id="KW-0732">Signal</keyword>
<comment type="caution">
    <text evidence="4">The sequence shown here is derived from an EMBL/GenBank/DDBJ whole genome shotgun (WGS) entry which is preliminary data.</text>
</comment>
<dbReference type="PROSITE" id="PS51257">
    <property type="entry name" value="PROKAR_LIPOPROTEIN"/>
    <property type="match status" value="1"/>
</dbReference>
<evidence type="ECO:0000313" key="4">
    <source>
        <dbReference type="EMBL" id="GAA1817455.1"/>
    </source>
</evidence>
<dbReference type="SUPFAM" id="SSF53850">
    <property type="entry name" value="Periplasmic binding protein-like II"/>
    <property type="match status" value="1"/>
</dbReference>
<sequence>MSPRRAIVLLVVTALALAGCGAIAGARAKVAILASWAVGSGEAEQFTRVAAAFAAANGFDIDYQGVREVNSVLRVELASGSPPDIAMPSSPAVLAAYAESGKLVLLDGDTAPRGQLLFGRRDPGRAYGVVLKTSLKSMVWRDASATSAPPKTWDELVALSRALRAGRTPWCVAVESGAQSGWPGTDWIEDILLHQSGPTAYQAWATGQLPWTSPEVRSAWTAWSRLLAESGMASPAAARRMLLTTWSDAVKGACAMEHQGSFARDIWRGASRDPSFFMFPSFSGPPDAGVAVGVDVAGLFTDKPEARALLRHLASRSGQEAWIREAGGGFFSPRTDLDRAAVYGPPSAIERQIADHLAIATRRCVDASDFMPATVADAFSAAVLEFLSDPDAARIPGLLRGLEQVRASVTTGWLADPCTAPR</sequence>
<dbReference type="Proteomes" id="UP001500218">
    <property type="component" value="Unassembled WGS sequence"/>
</dbReference>
<accession>A0ABP4YHB9</accession>
<evidence type="ECO:0000256" key="3">
    <source>
        <dbReference type="SAM" id="SignalP"/>
    </source>
</evidence>
<name>A0ABP4YHB9_9ACTN</name>
<dbReference type="InterPro" id="IPR006059">
    <property type="entry name" value="SBP"/>
</dbReference>
<evidence type="ECO:0000256" key="2">
    <source>
        <dbReference type="ARBA" id="ARBA00022448"/>
    </source>
</evidence>
<evidence type="ECO:0000256" key="1">
    <source>
        <dbReference type="ARBA" id="ARBA00008520"/>
    </source>
</evidence>
<reference evidence="5" key="1">
    <citation type="journal article" date="2019" name="Int. J. Syst. Evol. Microbiol.">
        <title>The Global Catalogue of Microorganisms (GCM) 10K type strain sequencing project: providing services to taxonomists for standard genome sequencing and annotation.</title>
        <authorList>
            <consortium name="The Broad Institute Genomics Platform"/>
            <consortium name="The Broad Institute Genome Sequencing Center for Infectious Disease"/>
            <person name="Wu L."/>
            <person name="Ma J."/>
        </authorList>
    </citation>
    <scope>NUCLEOTIDE SEQUENCE [LARGE SCALE GENOMIC DNA]</scope>
    <source>
        <strain evidence="5">JCM 13250</strain>
    </source>
</reference>
<dbReference type="PANTHER" id="PTHR43649">
    <property type="entry name" value="ARABINOSE-BINDING PROTEIN-RELATED"/>
    <property type="match status" value="1"/>
</dbReference>
<keyword evidence="2" id="KW-0813">Transport</keyword>
<keyword evidence="5" id="KW-1185">Reference proteome</keyword>
<organism evidence="4 5">
    <name type="scientific">Luedemannella flava</name>
    <dbReference type="NCBI Taxonomy" id="349316"/>
    <lineage>
        <taxon>Bacteria</taxon>
        <taxon>Bacillati</taxon>
        <taxon>Actinomycetota</taxon>
        <taxon>Actinomycetes</taxon>
        <taxon>Micromonosporales</taxon>
        <taxon>Micromonosporaceae</taxon>
        <taxon>Luedemannella</taxon>
    </lineage>
</organism>